<dbReference type="EMBL" id="KF623294">
    <property type="protein sequence ID" value="AGX01844.1"/>
    <property type="molecule type" value="Genomic_DNA"/>
</dbReference>
<evidence type="ECO:0000313" key="1">
    <source>
        <dbReference type="EMBL" id="AGX01844.1"/>
    </source>
</evidence>
<name>W8D069_9CAUD</name>
<dbReference type="GeneID" id="18501018"/>
<keyword evidence="2" id="KW-1185">Reference proteome</keyword>
<sequence length="264" mass="29388">MNNNEDFMNLPLVNVVAKTEGARVLESIDVPGRKMMAVVVGVPDGLHVVYHCFGVRKSDGVITTRFDTPKRIIATRTSFAPAEGLSEDRIKHLERVTLKNAALARLSRNFYRRVVKTPELLEGGLEYYGTLTETQFVWALCEQVAILNKSKLPSRKPGFPEWRGTFRFELDDKQHQAVRRLTYNADTKLVAAHYTFFGGVAANHNAVVGSIDPAKLPLGKVAASINIAASYANGQWDKTEVFVLKNEGFLREFFLAFTPASIEG</sequence>
<dbReference type="Proteomes" id="UP000204235">
    <property type="component" value="Segment"/>
</dbReference>
<organism evidence="1 2">
    <name type="scientific">Erwinia phage PhiEaH1</name>
    <dbReference type="NCBI Taxonomy" id="1401669"/>
    <lineage>
        <taxon>Viruses</taxon>
        <taxon>Duplodnaviria</taxon>
        <taxon>Heunggongvirae</taxon>
        <taxon>Uroviricota</taxon>
        <taxon>Caudoviricetes</taxon>
        <taxon>Chimalliviridae</taxon>
        <taxon>Iapetusvirus</taxon>
        <taxon>Iapetusvirus EaH1</taxon>
    </lineage>
</organism>
<dbReference type="RefSeq" id="YP_009010175.1">
    <property type="nucleotide sequence ID" value="NC_023610.1"/>
</dbReference>
<proteinExistence type="predicted"/>
<dbReference type="KEGG" id="vg:18501018"/>
<protein>
    <submittedName>
        <fullName evidence="1">Uncharacterized protein</fullName>
    </submittedName>
</protein>
<evidence type="ECO:0000313" key="2">
    <source>
        <dbReference type="Proteomes" id="UP000204235"/>
    </source>
</evidence>
<accession>W8D069</accession>
<reference evidence="1 2" key="1">
    <citation type="journal article" date="2014" name="FEMS Microbiol. Lett.">
        <title>The genome of the Erwinia amylovora phage PhiEaH1 reveals greater diversity and broadens the applicability of phages for the treatment of fire blight.</title>
        <authorList>
            <person name="Meczker K."/>
            <person name="Domotor D."/>
            <person name="Vass J."/>
            <person name="Rakhely G."/>
            <person name="Schneider G."/>
            <person name="Kovacs T."/>
        </authorList>
    </citation>
    <scope>NUCLEOTIDE SEQUENCE [LARGE SCALE GENOMIC DNA]</scope>
</reference>